<comment type="caution">
    <text evidence="1">The sequence shown here is derived from an EMBL/GenBank/DDBJ whole genome shotgun (WGS) entry which is preliminary data.</text>
</comment>
<evidence type="ECO:0000313" key="2">
    <source>
        <dbReference type="Proteomes" id="UP000027586"/>
    </source>
</evidence>
<keyword evidence="2" id="KW-1185">Reference proteome</keyword>
<evidence type="ECO:0000313" key="1">
    <source>
        <dbReference type="EMBL" id="CDH58513.1"/>
    </source>
</evidence>
<reference evidence="1" key="1">
    <citation type="submission" date="2013-08" db="EMBL/GenBank/DDBJ databases">
        <title>Gene expansion shapes genome architecture in the human pathogen Lichtheimia corymbifera: an evolutionary genomics analysis in the ancient terrestrial Mucorales (Mucoromycotina).</title>
        <authorList>
            <person name="Schwartze V.U."/>
            <person name="Winter S."/>
            <person name="Shelest E."/>
            <person name="Marcet-Houben M."/>
            <person name="Horn F."/>
            <person name="Wehner S."/>
            <person name="Hoffmann K."/>
            <person name="Riege K."/>
            <person name="Sammeth M."/>
            <person name="Nowrousian M."/>
            <person name="Valiante V."/>
            <person name="Linde J."/>
            <person name="Jacobsen I.D."/>
            <person name="Marz M."/>
            <person name="Brakhage A.A."/>
            <person name="Gabaldon T."/>
            <person name="Bocker S."/>
            <person name="Voigt K."/>
        </authorList>
    </citation>
    <scope>NUCLEOTIDE SEQUENCE [LARGE SCALE GENOMIC DNA]</scope>
    <source>
        <strain evidence="1">FSU 9682</strain>
    </source>
</reference>
<dbReference type="AlphaFoldDB" id="A0A068S849"/>
<dbReference type="EMBL" id="CBTN010000057">
    <property type="protein sequence ID" value="CDH58513.1"/>
    <property type="molecule type" value="Genomic_DNA"/>
</dbReference>
<name>A0A068S849_9FUNG</name>
<proteinExistence type="predicted"/>
<accession>A0A068S849</accession>
<sequence>MDQNTALMHGMEGIGYIQRMGKMCIHCQLEFDAIILNYHERSLDPVTLLTFPLPWQQPYHHRRLCNLSTMYNRHHPTLCFDTTTHQRPTDIHPSTLAQCPIQRIEPSLFVVPLYLSLVNDVGLKGYFSEHVIGLTKALLLSELILAGV</sequence>
<organism evidence="1 2">
    <name type="scientific">Lichtheimia corymbifera JMRC:FSU:9682</name>
    <dbReference type="NCBI Taxonomy" id="1263082"/>
    <lineage>
        <taxon>Eukaryota</taxon>
        <taxon>Fungi</taxon>
        <taxon>Fungi incertae sedis</taxon>
        <taxon>Mucoromycota</taxon>
        <taxon>Mucoromycotina</taxon>
        <taxon>Mucoromycetes</taxon>
        <taxon>Mucorales</taxon>
        <taxon>Lichtheimiaceae</taxon>
        <taxon>Lichtheimia</taxon>
    </lineage>
</organism>
<protein>
    <submittedName>
        <fullName evidence="1">Uncharacterized protein</fullName>
    </submittedName>
</protein>
<dbReference type="VEuPathDB" id="FungiDB:LCOR_09372.1"/>
<dbReference type="Proteomes" id="UP000027586">
    <property type="component" value="Unassembled WGS sequence"/>
</dbReference>
<gene>
    <name evidence="1" type="ORF">LCOR_09372.1</name>
</gene>